<dbReference type="HOGENOM" id="CLU_037957_0_0_6"/>
<organism evidence="1 2">
    <name type="scientific">Pseudomonas knackmussii (strain DSM 6978 / CCUG 54928 / LMG 23759 / B13)</name>
    <dbReference type="NCBI Taxonomy" id="1301098"/>
    <lineage>
        <taxon>Bacteria</taxon>
        <taxon>Pseudomonadati</taxon>
        <taxon>Pseudomonadota</taxon>
        <taxon>Gammaproteobacteria</taxon>
        <taxon>Pseudomonadales</taxon>
        <taxon>Pseudomonadaceae</taxon>
        <taxon>Pseudomonas</taxon>
    </lineage>
</organism>
<dbReference type="AlphaFoldDB" id="A0A024HBU5"/>
<gene>
    <name evidence="1" type="ORF">PKB_0581</name>
</gene>
<reference evidence="1 2" key="1">
    <citation type="submission" date="2013-03" db="EMBL/GenBank/DDBJ databases">
        <authorList>
            <person name="Linke B."/>
        </authorList>
    </citation>
    <scope>NUCLEOTIDE SEQUENCE [LARGE SCALE GENOMIC DNA]</scope>
    <source>
        <strain evidence="1 2">B13</strain>
    </source>
</reference>
<dbReference type="SUPFAM" id="SSF69279">
    <property type="entry name" value="Phage tail proteins"/>
    <property type="match status" value="1"/>
</dbReference>
<dbReference type="Proteomes" id="UP000025241">
    <property type="component" value="Chromosome I"/>
</dbReference>
<dbReference type="KEGG" id="pkc:PKB_0581"/>
<evidence type="ECO:0000313" key="2">
    <source>
        <dbReference type="Proteomes" id="UP000025241"/>
    </source>
</evidence>
<dbReference type="OrthoDB" id="4070623at2"/>
<dbReference type="InterPro" id="IPR052726">
    <property type="entry name" value="Phage_Baseplate_Hub"/>
</dbReference>
<keyword evidence="2" id="KW-1185">Reference proteome</keyword>
<dbReference type="STRING" id="1301098.PKB_0581"/>
<dbReference type="PANTHER" id="PTHR35862:SF3">
    <property type="entry name" value="FELS-2 PROPHAGE PROTEIN"/>
    <property type="match status" value="1"/>
</dbReference>
<name>A0A024HBU5_PSEKB</name>
<dbReference type="PANTHER" id="PTHR35862">
    <property type="entry name" value="FELS-2 PROPHAGE PROTEIN"/>
    <property type="match status" value="1"/>
</dbReference>
<accession>A0A024HBU5</accession>
<dbReference type="eggNOG" id="COG3500">
    <property type="taxonomic scope" value="Bacteria"/>
</dbReference>
<evidence type="ECO:0000313" key="1">
    <source>
        <dbReference type="EMBL" id="CDF81958.1"/>
    </source>
</evidence>
<protein>
    <submittedName>
        <fullName evidence="1">Phage late control gene D protein</fullName>
    </submittedName>
</protein>
<dbReference type="Pfam" id="PF05954">
    <property type="entry name" value="Phage_GPD"/>
    <property type="match status" value="1"/>
</dbReference>
<reference evidence="1 2" key="2">
    <citation type="submission" date="2014-05" db="EMBL/GenBank/DDBJ databases">
        <title>Genome sequence of the 3-chlorobenzoate degrading bacterium Pseudomonas knackmussii B13 shows multiple evidence for horizontal gene transfer.</title>
        <authorList>
            <person name="Miyazaki R."/>
            <person name="Bertelli C."/>
            <person name="Falquet L."/>
            <person name="Robinson-Rechavi M."/>
            <person name="Gharib W."/>
            <person name="Roy S."/>
            <person name="Van der Meer J.R."/>
        </authorList>
    </citation>
    <scope>NUCLEOTIDE SEQUENCE [LARGE SCALE GENOMIC DNA]</scope>
    <source>
        <strain evidence="1 2">B13</strain>
    </source>
</reference>
<sequence>MQPTFRLIADGNDITKLLSARLLSLTLSDKTGQTSDTLELVLDDRDGEIELPRRGALLDVLLGYQGQELTPMGRYKVDTVACSGPPRKLTLSGRASDMRGEAKSGRCAAWENVSLAYIVSELAARNGWGAHCPVQVSIARAEQMIESDYNFITRLAKQYDCTAKVADGQLLVLPRESGQSASGQPIEPLVLMPMDVSSFSIRFDDRSVYKAVRTLYPDLASGGTRQFELKNPKVPEDVTAIYTERHPYADRAAAVQAAKSRLAALNRASASVQLQMPGRADLFAERRLRLSAFKNGLDGDYLCESVEHQFDGGGWRTSVTCNGGADGKALAGATQPKQASGR</sequence>
<dbReference type="RefSeq" id="WP_043248886.1">
    <property type="nucleotide sequence ID" value="NZ_HG322950.1"/>
</dbReference>
<dbReference type="EMBL" id="HG322950">
    <property type="protein sequence ID" value="CDF81958.1"/>
    <property type="molecule type" value="Genomic_DNA"/>
</dbReference>
<proteinExistence type="predicted"/>
<dbReference type="PATRIC" id="fig|1301098.3.peg.597"/>